<dbReference type="Gene3D" id="3.40.190.10">
    <property type="entry name" value="Periplasmic binding protein-like II"/>
    <property type="match status" value="2"/>
</dbReference>
<name>A0ABQ5U5L4_9PROT</name>
<evidence type="ECO:0000313" key="2">
    <source>
        <dbReference type="Proteomes" id="UP001161409"/>
    </source>
</evidence>
<dbReference type="SUPFAM" id="SSF53850">
    <property type="entry name" value="Periplasmic binding protein-like II"/>
    <property type="match status" value="1"/>
</dbReference>
<reference evidence="1" key="1">
    <citation type="journal article" date="2014" name="Int. J. Syst. Evol. Microbiol.">
        <title>Complete genome of a new Firmicutes species belonging to the dominant human colonic microbiota ('Ruminococcus bicirculans') reveals two chromosomes and a selective capacity to utilize plant glucans.</title>
        <authorList>
            <consortium name="NISC Comparative Sequencing Program"/>
            <person name="Wegmann U."/>
            <person name="Louis P."/>
            <person name="Goesmann A."/>
            <person name="Henrissat B."/>
            <person name="Duncan S.H."/>
            <person name="Flint H.J."/>
        </authorList>
    </citation>
    <scope>NUCLEOTIDE SEQUENCE</scope>
    <source>
        <strain evidence="1">NBRC 103408</strain>
    </source>
</reference>
<comment type="caution">
    <text evidence="1">The sequence shown here is derived from an EMBL/GenBank/DDBJ whole genome shotgun (WGS) entry which is preliminary data.</text>
</comment>
<proteinExistence type="predicted"/>
<accession>A0ABQ5U5L4</accession>
<dbReference type="Proteomes" id="UP001161409">
    <property type="component" value="Unassembled WGS sequence"/>
</dbReference>
<sequence>MKAVWQQMQGGGIFVAAFLIVCGGALFGPAAQAEEHKAGVVIGQIRESPLQERIRPGIQELYDRIGIEAEFMLLPSKRALVMTNAGELDAEIFRVAKAARRYPNLRRVPTEVTEFTGRAFFIKDLQVDSWDALEGLRVGIVHGAVWAEEGTRGRKVVRTETLFRLLERLVNGSVDVAISTHGSVMTMIETSYPDKGIKYGAPLNRTPVYHYVHKDLEYLVPKLDQVIREMKREGVFDRLTGPL</sequence>
<dbReference type="RefSeq" id="WP_284347845.1">
    <property type="nucleotide sequence ID" value="NZ_BSNF01000008.1"/>
</dbReference>
<reference evidence="1" key="2">
    <citation type="submission" date="2023-01" db="EMBL/GenBank/DDBJ databases">
        <title>Draft genome sequence of Sneathiella chinensis strain NBRC 103408.</title>
        <authorList>
            <person name="Sun Q."/>
            <person name="Mori K."/>
        </authorList>
    </citation>
    <scope>NUCLEOTIDE SEQUENCE</scope>
    <source>
        <strain evidence="1">NBRC 103408</strain>
    </source>
</reference>
<protein>
    <submittedName>
        <fullName evidence="1">ABC transporter substrate-binding protein</fullName>
    </submittedName>
</protein>
<dbReference type="EMBL" id="BSNF01000008">
    <property type="protein sequence ID" value="GLQ07003.1"/>
    <property type="molecule type" value="Genomic_DNA"/>
</dbReference>
<organism evidence="1 2">
    <name type="scientific">Sneathiella chinensis</name>
    <dbReference type="NCBI Taxonomy" id="349750"/>
    <lineage>
        <taxon>Bacteria</taxon>
        <taxon>Pseudomonadati</taxon>
        <taxon>Pseudomonadota</taxon>
        <taxon>Alphaproteobacteria</taxon>
        <taxon>Sneathiellales</taxon>
        <taxon>Sneathiellaceae</taxon>
        <taxon>Sneathiella</taxon>
    </lineage>
</organism>
<keyword evidence="2" id="KW-1185">Reference proteome</keyword>
<gene>
    <name evidence="1" type="ORF">GCM10007924_22240</name>
</gene>
<evidence type="ECO:0000313" key="1">
    <source>
        <dbReference type="EMBL" id="GLQ07003.1"/>
    </source>
</evidence>